<evidence type="ECO:0000313" key="9">
    <source>
        <dbReference type="EMBL" id="TKX24944.1"/>
    </source>
</evidence>
<feature type="compositionally biased region" description="Polar residues" evidence="7">
    <location>
        <begin position="1"/>
        <end position="10"/>
    </location>
</feature>
<keyword evidence="6" id="KW-0539">Nucleus</keyword>
<feature type="compositionally biased region" description="Basic residues" evidence="7">
    <location>
        <begin position="158"/>
        <end position="171"/>
    </location>
</feature>
<dbReference type="GO" id="GO:0045944">
    <property type="term" value="P:positive regulation of transcription by RNA polymerase II"/>
    <property type="evidence" value="ECO:0007669"/>
    <property type="project" value="TreeGrafter"/>
</dbReference>
<dbReference type="Gene3D" id="4.10.240.10">
    <property type="entry name" value="Zn(2)-C6 fungal-type DNA-binding domain"/>
    <property type="match status" value="1"/>
</dbReference>
<feature type="region of interest" description="Disordered" evidence="7">
    <location>
        <begin position="125"/>
        <end position="172"/>
    </location>
</feature>
<dbReference type="InterPro" id="IPR036864">
    <property type="entry name" value="Zn2-C6_fun-type_DNA-bd_sf"/>
</dbReference>
<dbReference type="CDD" id="cd12148">
    <property type="entry name" value="fungal_TF_MHR"/>
    <property type="match status" value="1"/>
</dbReference>
<dbReference type="Proteomes" id="UP000308133">
    <property type="component" value="Unassembled WGS sequence"/>
</dbReference>
<dbReference type="Pfam" id="PF00172">
    <property type="entry name" value="Zn_clus"/>
    <property type="match status" value="1"/>
</dbReference>
<dbReference type="SMART" id="SM00066">
    <property type="entry name" value="GAL4"/>
    <property type="match status" value="1"/>
</dbReference>
<dbReference type="InterPro" id="IPR001138">
    <property type="entry name" value="Zn2Cys6_DnaBD"/>
</dbReference>
<name>A0A4U7B9L4_9PEZI</name>
<keyword evidence="5" id="KW-0804">Transcription</keyword>
<protein>
    <submittedName>
        <fullName evidence="9">Transcriptional regulatory-like protein 3</fullName>
    </submittedName>
</protein>
<evidence type="ECO:0000256" key="7">
    <source>
        <dbReference type="SAM" id="MobiDB-lite"/>
    </source>
</evidence>
<feature type="region of interest" description="Disordered" evidence="7">
    <location>
        <begin position="57"/>
        <end position="107"/>
    </location>
</feature>
<dbReference type="GO" id="GO:0000981">
    <property type="term" value="F:DNA-binding transcription factor activity, RNA polymerase II-specific"/>
    <property type="evidence" value="ECO:0007669"/>
    <property type="project" value="InterPro"/>
</dbReference>
<dbReference type="CDD" id="cd00067">
    <property type="entry name" value="GAL4"/>
    <property type="match status" value="1"/>
</dbReference>
<dbReference type="PROSITE" id="PS50048">
    <property type="entry name" value="ZN2_CY6_FUNGAL_2"/>
    <property type="match status" value="1"/>
</dbReference>
<comment type="subcellular location">
    <subcellularLocation>
        <location evidence="1">Nucleus</location>
    </subcellularLocation>
</comment>
<dbReference type="InterPro" id="IPR007219">
    <property type="entry name" value="XnlR_reg_dom"/>
</dbReference>
<accession>A0A4U7B9L4</accession>
<feature type="region of interest" description="Disordered" evidence="7">
    <location>
        <begin position="1"/>
        <end position="20"/>
    </location>
</feature>
<dbReference type="SMART" id="SM00906">
    <property type="entry name" value="Fungal_trans"/>
    <property type="match status" value="1"/>
</dbReference>
<dbReference type="PANTHER" id="PTHR47540">
    <property type="entry name" value="THIAMINE REPRESSIBLE GENES REGULATORY PROTEIN THI5"/>
    <property type="match status" value="1"/>
</dbReference>
<evidence type="ECO:0000256" key="2">
    <source>
        <dbReference type="ARBA" id="ARBA00022723"/>
    </source>
</evidence>
<evidence type="ECO:0000256" key="6">
    <source>
        <dbReference type="ARBA" id="ARBA00023242"/>
    </source>
</evidence>
<evidence type="ECO:0000256" key="1">
    <source>
        <dbReference type="ARBA" id="ARBA00004123"/>
    </source>
</evidence>
<sequence length="742" mass="83419">MESEYSTPGQPLNKKQRRHVSRACDTCKVKRAKCDGTQPCERCRSRRLQCTYDARYLRGSKVPPARPSLEPKEPSVLTESPRNHVPEAGDQVNGEASRESTPHEAEGYLGQSSNLAYSQAARFELTSRPSSPPTGLDVSSTQAKEANGDQDQADTGKRIRHRPPNAGKKRALSSQSYLAFQERPFPPLNMACYSIPSTERGLEMSSWYFENASPTYRILHRPSVERMITTMCRSNEWLGGNGTQTDRSGGDESLDSVEECTVLMVWALACQYAVFPSGRKATTSAREWLQRKGREYYQVAEMTLEKDKTSLDKISTLQVRLLMCLYLLTTSRLKAAWDLFAIVKNMANNLDLSRLQSTAGHYSKSDLSPFNLELRKRAFWAIYTLDTYLCVMLGKSLTFDELEIRTPHPALDDELMSPKTRQHEYDAGVTHGVGLSLMLCPMAHANLARIVRKTLKSLYLGPRTDNDQLIVEALGAEMREWEFALPDFLRMRNVIGLRDIYARQNTVIRLAQQHALIMIYRPSLPLSGLAAKSAASSAAQTGFRDAASLRACQDACLQAALEAHSISASLFTKGEVNDHYWFTSYILFCAATVMLVHIAHNPDSMQAPVAWSAAQDCCRMERQVCQSNRLARRYVAALEDLSKQLKKRFPRDMGRIRASAQRPASRPETVHRTTSTDSQTHDHVLNQAPPFLYSGEPGMDDFNTSPASQWEQFLDPFLSNEESTSFYHWDSLVSGGMDFGFY</sequence>
<proteinExistence type="predicted"/>
<dbReference type="AlphaFoldDB" id="A0A4U7B9L4"/>
<dbReference type="GO" id="GO:0005634">
    <property type="term" value="C:nucleus"/>
    <property type="evidence" value="ECO:0007669"/>
    <property type="project" value="UniProtKB-SubCell"/>
</dbReference>
<gene>
    <name evidence="9" type="ORF">C1H76_2787</name>
</gene>
<dbReference type="InterPro" id="IPR051711">
    <property type="entry name" value="Stress_Response_Reg"/>
</dbReference>
<evidence type="ECO:0000259" key="8">
    <source>
        <dbReference type="PROSITE" id="PS50048"/>
    </source>
</evidence>
<organism evidence="9 10">
    <name type="scientific">Elsinoe australis</name>
    <dbReference type="NCBI Taxonomy" id="40998"/>
    <lineage>
        <taxon>Eukaryota</taxon>
        <taxon>Fungi</taxon>
        <taxon>Dikarya</taxon>
        <taxon>Ascomycota</taxon>
        <taxon>Pezizomycotina</taxon>
        <taxon>Dothideomycetes</taxon>
        <taxon>Dothideomycetidae</taxon>
        <taxon>Myriangiales</taxon>
        <taxon>Elsinoaceae</taxon>
        <taxon>Elsinoe</taxon>
    </lineage>
</organism>
<dbReference type="PROSITE" id="PS00463">
    <property type="entry name" value="ZN2_CY6_FUNGAL_1"/>
    <property type="match status" value="1"/>
</dbReference>
<feature type="domain" description="Zn(2)-C6 fungal-type" evidence="8">
    <location>
        <begin position="23"/>
        <end position="52"/>
    </location>
</feature>
<dbReference type="PANTHER" id="PTHR47540:SF2">
    <property type="entry name" value="ZN(II)2CYS6 TRANSCRIPTION FACTOR (EUROFUNG)"/>
    <property type="match status" value="1"/>
</dbReference>
<keyword evidence="2" id="KW-0479">Metal-binding</keyword>
<evidence type="ECO:0000256" key="5">
    <source>
        <dbReference type="ARBA" id="ARBA00023163"/>
    </source>
</evidence>
<keyword evidence="4" id="KW-0238">DNA-binding</keyword>
<reference evidence="9 10" key="1">
    <citation type="submission" date="2018-02" db="EMBL/GenBank/DDBJ databases">
        <title>Draft genome sequences of Elsinoe sp., causing black scab on jojoba.</title>
        <authorList>
            <person name="Stodart B."/>
            <person name="Jeffress S."/>
            <person name="Ash G."/>
            <person name="Arun Chinnappa K."/>
        </authorList>
    </citation>
    <scope>NUCLEOTIDE SEQUENCE [LARGE SCALE GENOMIC DNA]</scope>
    <source>
        <strain evidence="9 10">Hillstone_2</strain>
    </source>
</reference>
<dbReference type="GO" id="GO:0043565">
    <property type="term" value="F:sequence-specific DNA binding"/>
    <property type="evidence" value="ECO:0007669"/>
    <property type="project" value="TreeGrafter"/>
</dbReference>
<comment type="caution">
    <text evidence="9">The sequence shown here is derived from an EMBL/GenBank/DDBJ whole genome shotgun (WGS) entry which is preliminary data.</text>
</comment>
<dbReference type="GO" id="GO:0008270">
    <property type="term" value="F:zinc ion binding"/>
    <property type="evidence" value="ECO:0007669"/>
    <property type="project" value="InterPro"/>
</dbReference>
<dbReference type="SUPFAM" id="SSF57701">
    <property type="entry name" value="Zn2/Cys6 DNA-binding domain"/>
    <property type="match status" value="1"/>
</dbReference>
<evidence type="ECO:0000313" key="10">
    <source>
        <dbReference type="Proteomes" id="UP000308133"/>
    </source>
</evidence>
<feature type="region of interest" description="Disordered" evidence="7">
    <location>
        <begin position="656"/>
        <end position="690"/>
    </location>
</feature>
<dbReference type="EMBL" id="PTQR01000036">
    <property type="protein sequence ID" value="TKX24944.1"/>
    <property type="molecule type" value="Genomic_DNA"/>
</dbReference>
<dbReference type="Pfam" id="PF04082">
    <property type="entry name" value="Fungal_trans"/>
    <property type="match status" value="1"/>
</dbReference>
<evidence type="ECO:0000256" key="4">
    <source>
        <dbReference type="ARBA" id="ARBA00023125"/>
    </source>
</evidence>
<dbReference type="GO" id="GO:0006351">
    <property type="term" value="P:DNA-templated transcription"/>
    <property type="evidence" value="ECO:0007669"/>
    <property type="project" value="InterPro"/>
</dbReference>
<keyword evidence="3" id="KW-0805">Transcription regulation</keyword>
<feature type="compositionally biased region" description="Basic and acidic residues" evidence="7">
    <location>
        <begin position="96"/>
        <end position="106"/>
    </location>
</feature>
<evidence type="ECO:0000256" key="3">
    <source>
        <dbReference type="ARBA" id="ARBA00023015"/>
    </source>
</evidence>